<keyword evidence="7" id="KW-1185">Reference proteome</keyword>
<evidence type="ECO:0000256" key="2">
    <source>
        <dbReference type="ARBA" id="ARBA00022723"/>
    </source>
</evidence>
<dbReference type="CDD" id="cd09872">
    <property type="entry name" value="PIN_Sll0205-like"/>
    <property type="match status" value="1"/>
</dbReference>
<evidence type="ECO:0000313" key="6">
    <source>
        <dbReference type="EMBL" id="XAN08180.1"/>
    </source>
</evidence>
<feature type="domain" description="PIN" evidence="5">
    <location>
        <begin position="3"/>
        <end position="121"/>
    </location>
</feature>
<evidence type="ECO:0000256" key="4">
    <source>
        <dbReference type="ARBA" id="ARBA00022842"/>
    </source>
</evidence>
<evidence type="ECO:0000259" key="5">
    <source>
        <dbReference type="Pfam" id="PF01850"/>
    </source>
</evidence>
<dbReference type="PANTHER" id="PTHR36173">
    <property type="entry name" value="RIBONUCLEASE VAPC16-RELATED"/>
    <property type="match status" value="1"/>
</dbReference>
<accession>A0ABZ3FSM7</accession>
<evidence type="ECO:0000256" key="3">
    <source>
        <dbReference type="ARBA" id="ARBA00022801"/>
    </source>
</evidence>
<sequence>MTYLLDTHVFLWLLSEPDRVPQDVRDVLDDPANPLAISAVSALEVATKVRLGKLNAPGLIDTWSQRVATMGAEPLSITTDHALLAGRLAWTHRDPFDRLLVAQAMAEGMSLVTVDSAIAHLPAPAVVTW</sequence>
<keyword evidence="3" id="KW-0378">Hydrolase</keyword>
<dbReference type="Pfam" id="PF01850">
    <property type="entry name" value="PIN"/>
    <property type="match status" value="1"/>
</dbReference>
<dbReference type="RefSeq" id="WP_425309636.1">
    <property type="nucleotide sequence ID" value="NZ_CP154795.1"/>
</dbReference>
<dbReference type="SUPFAM" id="SSF88723">
    <property type="entry name" value="PIN domain-like"/>
    <property type="match status" value="1"/>
</dbReference>
<dbReference type="EMBL" id="CP154795">
    <property type="protein sequence ID" value="XAN08180.1"/>
    <property type="molecule type" value="Genomic_DNA"/>
</dbReference>
<dbReference type="Proteomes" id="UP001442841">
    <property type="component" value="Chromosome"/>
</dbReference>
<gene>
    <name evidence="6" type="ORF">AADG42_13000</name>
</gene>
<dbReference type="InterPro" id="IPR052919">
    <property type="entry name" value="TA_system_RNase"/>
</dbReference>
<keyword evidence="2" id="KW-0479">Metal-binding</keyword>
<name>A0ABZ3FSM7_9ACTN</name>
<dbReference type="InterPro" id="IPR002716">
    <property type="entry name" value="PIN_dom"/>
</dbReference>
<organism evidence="6 7">
    <name type="scientific">Ammonicoccus fulvus</name>
    <dbReference type="NCBI Taxonomy" id="3138240"/>
    <lineage>
        <taxon>Bacteria</taxon>
        <taxon>Bacillati</taxon>
        <taxon>Actinomycetota</taxon>
        <taxon>Actinomycetes</taxon>
        <taxon>Propionibacteriales</taxon>
        <taxon>Propionibacteriaceae</taxon>
        <taxon>Ammonicoccus</taxon>
    </lineage>
</organism>
<proteinExistence type="predicted"/>
<keyword evidence="1" id="KW-0540">Nuclease</keyword>
<dbReference type="InterPro" id="IPR041705">
    <property type="entry name" value="PIN_Sll0205"/>
</dbReference>
<evidence type="ECO:0000313" key="7">
    <source>
        <dbReference type="Proteomes" id="UP001442841"/>
    </source>
</evidence>
<dbReference type="PANTHER" id="PTHR36173:SF2">
    <property type="entry name" value="RIBONUCLEASE VAPC16"/>
    <property type="match status" value="1"/>
</dbReference>
<keyword evidence="4" id="KW-0460">Magnesium</keyword>
<dbReference type="InterPro" id="IPR029060">
    <property type="entry name" value="PIN-like_dom_sf"/>
</dbReference>
<evidence type="ECO:0000256" key="1">
    <source>
        <dbReference type="ARBA" id="ARBA00022722"/>
    </source>
</evidence>
<protein>
    <submittedName>
        <fullName evidence="6">Type II toxin-antitoxin system VapC family toxin</fullName>
    </submittedName>
</protein>
<dbReference type="Gene3D" id="3.40.50.1010">
    <property type="entry name" value="5'-nuclease"/>
    <property type="match status" value="1"/>
</dbReference>
<reference evidence="6 7" key="1">
    <citation type="submission" date="2024-04" db="EMBL/GenBank/DDBJ databases">
        <title>Isolation of an actinomycete strain from pig manure.</title>
        <authorList>
            <person name="Gong T."/>
            <person name="Yu Z."/>
            <person name="An M."/>
            <person name="Wei C."/>
            <person name="Yang W."/>
            <person name="Liu L."/>
        </authorList>
    </citation>
    <scope>NUCLEOTIDE SEQUENCE [LARGE SCALE GENOMIC DNA]</scope>
    <source>
        <strain evidence="6 7">ZF39</strain>
    </source>
</reference>